<dbReference type="InterPro" id="IPR003661">
    <property type="entry name" value="HisK_dim/P_dom"/>
</dbReference>
<keyword evidence="8" id="KW-0902">Two-component regulatory system</keyword>
<dbReference type="RefSeq" id="WP_389220064.1">
    <property type="nucleotide sequence ID" value="NZ_JBIACJ010000006.1"/>
</dbReference>
<evidence type="ECO:0000256" key="5">
    <source>
        <dbReference type="ARBA" id="ARBA00022741"/>
    </source>
</evidence>
<evidence type="ECO:0000313" key="12">
    <source>
        <dbReference type="Proteomes" id="UP001601058"/>
    </source>
</evidence>
<keyword evidence="6" id="KW-0418">Kinase</keyword>
<dbReference type="PROSITE" id="PS50109">
    <property type="entry name" value="HIS_KIN"/>
    <property type="match status" value="1"/>
</dbReference>
<dbReference type="EMBL" id="JBIACJ010000006">
    <property type="protein sequence ID" value="MFE8697227.1"/>
    <property type="molecule type" value="Genomic_DNA"/>
</dbReference>
<proteinExistence type="predicted"/>
<dbReference type="GO" id="GO:0005524">
    <property type="term" value="F:ATP binding"/>
    <property type="evidence" value="ECO:0007669"/>
    <property type="project" value="UniProtKB-KW"/>
</dbReference>
<dbReference type="InterPro" id="IPR036097">
    <property type="entry name" value="HisK_dim/P_sf"/>
</dbReference>
<sequence length="410" mass="47297">MNKQNINTWLLHEEKRALKVYLVTFYITLVLYDFFYYYLYPKFILHKDPGFDSPLAYWNYVIIFGLIPVSYLLIKRGKQQAIKYIYITVYMLLTAISDIVLFSNEYSEYRSGNVAELILILFAPIFINKRFYWIASIVSIFRYLIVGVAIKSLTVVFPVVLLITFSVIAYIILNRFSSYIRALTSAYEELRHKEKLAFIGQMATAIGHEIRNPLASLKGFTQLQKEKYVQDQKYFSIMEQEIERIDLIVNDLLLLGKPRSTQFQKSNVQEIITYVISITQQLAIKKRISFSVEMNDSIPSIECVENQIKQVCMNLIKNGLDSMDDGGVLKIILKHDSRHTISISFIDQGCGINQTDMDKLFTPFYTTKEDGTGLGLIVTKKIIEDHQGKLKVESESNKGTKVEVILPIVQ</sequence>
<dbReference type="CDD" id="cd00082">
    <property type="entry name" value="HisKA"/>
    <property type="match status" value="1"/>
</dbReference>
<keyword evidence="7 11" id="KW-0067">ATP-binding</keyword>
<evidence type="ECO:0000313" key="11">
    <source>
        <dbReference type="EMBL" id="MFE8697227.1"/>
    </source>
</evidence>
<keyword evidence="9" id="KW-1133">Transmembrane helix</keyword>
<evidence type="ECO:0000256" key="4">
    <source>
        <dbReference type="ARBA" id="ARBA00022679"/>
    </source>
</evidence>
<evidence type="ECO:0000256" key="8">
    <source>
        <dbReference type="ARBA" id="ARBA00023012"/>
    </source>
</evidence>
<dbReference type="PANTHER" id="PTHR43065:SF10">
    <property type="entry name" value="PEROXIDE STRESS-ACTIVATED HISTIDINE KINASE MAK3"/>
    <property type="match status" value="1"/>
</dbReference>
<gene>
    <name evidence="11" type="ORF">ACFYKT_12855</name>
</gene>
<evidence type="ECO:0000256" key="2">
    <source>
        <dbReference type="ARBA" id="ARBA00012438"/>
    </source>
</evidence>
<evidence type="ECO:0000256" key="7">
    <source>
        <dbReference type="ARBA" id="ARBA00022840"/>
    </source>
</evidence>
<keyword evidence="9" id="KW-0812">Transmembrane</keyword>
<dbReference type="PRINTS" id="PR00344">
    <property type="entry name" value="BCTRLSENSOR"/>
</dbReference>
<dbReference type="SUPFAM" id="SSF47384">
    <property type="entry name" value="Homodimeric domain of signal transducing histidine kinase"/>
    <property type="match status" value="1"/>
</dbReference>
<dbReference type="SMART" id="SM00387">
    <property type="entry name" value="HATPase_c"/>
    <property type="match status" value="1"/>
</dbReference>
<dbReference type="SMART" id="SM00388">
    <property type="entry name" value="HisKA"/>
    <property type="match status" value="1"/>
</dbReference>
<dbReference type="InterPro" id="IPR048436">
    <property type="entry name" value="MASE12"/>
</dbReference>
<accession>A0ABW6JZ97</accession>
<dbReference type="InterPro" id="IPR036890">
    <property type="entry name" value="HATPase_C_sf"/>
</dbReference>
<dbReference type="Pfam" id="PF02518">
    <property type="entry name" value="HATPase_c"/>
    <property type="match status" value="1"/>
</dbReference>
<evidence type="ECO:0000256" key="9">
    <source>
        <dbReference type="SAM" id="Phobius"/>
    </source>
</evidence>
<evidence type="ECO:0000259" key="10">
    <source>
        <dbReference type="PROSITE" id="PS50109"/>
    </source>
</evidence>
<protein>
    <recommendedName>
        <fullName evidence="2">histidine kinase</fullName>
        <ecNumber evidence="2">2.7.13.3</ecNumber>
    </recommendedName>
</protein>
<evidence type="ECO:0000256" key="1">
    <source>
        <dbReference type="ARBA" id="ARBA00000085"/>
    </source>
</evidence>
<dbReference type="Pfam" id="PF20971">
    <property type="entry name" value="MASE12"/>
    <property type="match status" value="1"/>
</dbReference>
<dbReference type="EC" id="2.7.13.3" evidence="2"/>
<keyword evidence="12" id="KW-1185">Reference proteome</keyword>
<keyword evidence="9" id="KW-0472">Membrane</keyword>
<keyword evidence="3" id="KW-0597">Phosphoprotein</keyword>
<feature type="transmembrane region" description="Helical" evidence="9">
    <location>
        <begin position="55"/>
        <end position="74"/>
    </location>
</feature>
<keyword evidence="4" id="KW-0808">Transferase</keyword>
<dbReference type="SUPFAM" id="SSF55874">
    <property type="entry name" value="ATPase domain of HSP90 chaperone/DNA topoisomerase II/histidine kinase"/>
    <property type="match status" value="1"/>
</dbReference>
<comment type="catalytic activity">
    <reaction evidence="1">
        <text>ATP + protein L-histidine = ADP + protein N-phospho-L-histidine.</text>
        <dbReference type="EC" id="2.7.13.3"/>
    </reaction>
</comment>
<name>A0ABW6JZ97_9BACI</name>
<dbReference type="Proteomes" id="UP001601058">
    <property type="component" value="Unassembled WGS sequence"/>
</dbReference>
<evidence type="ECO:0000256" key="6">
    <source>
        <dbReference type="ARBA" id="ARBA00022777"/>
    </source>
</evidence>
<dbReference type="Gene3D" id="1.10.287.130">
    <property type="match status" value="1"/>
</dbReference>
<dbReference type="InterPro" id="IPR005467">
    <property type="entry name" value="His_kinase_dom"/>
</dbReference>
<keyword evidence="5" id="KW-0547">Nucleotide-binding</keyword>
<dbReference type="PANTHER" id="PTHR43065">
    <property type="entry name" value="SENSOR HISTIDINE KINASE"/>
    <property type="match status" value="1"/>
</dbReference>
<feature type="transmembrane region" description="Helical" evidence="9">
    <location>
        <begin position="20"/>
        <end position="40"/>
    </location>
</feature>
<dbReference type="InterPro" id="IPR004358">
    <property type="entry name" value="Sig_transdc_His_kin-like_C"/>
</dbReference>
<dbReference type="InterPro" id="IPR003594">
    <property type="entry name" value="HATPase_dom"/>
</dbReference>
<feature type="transmembrane region" description="Helical" evidence="9">
    <location>
        <begin position="156"/>
        <end position="173"/>
    </location>
</feature>
<dbReference type="Gene3D" id="3.30.565.10">
    <property type="entry name" value="Histidine kinase-like ATPase, C-terminal domain"/>
    <property type="match status" value="1"/>
</dbReference>
<dbReference type="Pfam" id="PF00512">
    <property type="entry name" value="HisKA"/>
    <property type="match status" value="1"/>
</dbReference>
<organism evidence="11 12">
    <name type="scientific">Cytobacillus mangrovibacter</name>
    <dbReference type="NCBI Taxonomy" id="3299024"/>
    <lineage>
        <taxon>Bacteria</taxon>
        <taxon>Bacillati</taxon>
        <taxon>Bacillota</taxon>
        <taxon>Bacilli</taxon>
        <taxon>Bacillales</taxon>
        <taxon>Bacillaceae</taxon>
        <taxon>Cytobacillus</taxon>
    </lineage>
</organism>
<feature type="domain" description="Histidine kinase" evidence="10">
    <location>
        <begin position="205"/>
        <end position="410"/>
    </location>
</feature>
<feature type="transmembrane region" description="Helical" evidence="9">
    <location>
        <begin position="81"/>
        <end position="103"/>
    </location>
</feature>
<evidence type="ECO:0000256" key="3">
    <source>
        <dbReference type="ARBA" id="ARBA00022553"/>
    </source>
</evidence>
<comment type="caution">
    <text evidence="11">The sequence shown here is derived from an EMBL/GenBank/DDBJ whole genome shotgun (WGS) entry which is preliminary data.</text>
</comment>
<reference evidence="11 12" key="1">
    <citation type="submission" date="2024-08" db="EMBL/GenBank/DDBJ databases">
        <title>Two novel Cytobacillus novel species.</title>
        <authorList>
            <person name="Liu G."/>
        </authorList>
    </citation>
    <scope>NUCLEOTIDE SEQUENCE [LARGE SCALE GENOMIC DNA]</scope>
    <source>
        <strain evidence="11 12">FJAT-53684</strain>
    </source>
</reference>